<organism evidence="3 4">
    <name type="scientific">Carya illinoinensis</name>
    <name type="common">Pecan</name>
    <dbReference type="NCBI Taxonomy" id="32201"/>
    <lineage>
        <taxon>Eukaryota</taxon>
        <taxon>Viridiplantae</taxon>
        <taxon>Streptophyta</taxon>
        <taxon>Embryophyta</taxon>
        <taxon>Tracheophyta</taxon>
        <taxon>Spermatophyta</taxon>
        <taxon>Magnoliopsida</taxon>
        <taxon>eudicotyledons</taxon>
        <taxon>Gunneridae</taxon>
        <taxon>Pentapetalae</taxon>
        <taxon>rosids</taxon>
        <taxon>fabids</taxon>
        <taxon>Fagales</taxon>
        <taxon>Juglandaceae</taxon>
        <taxon>Carya</taxon>
    </lineage>
</organism>
<keyword evidence="1" id="KW-0175">Coiled coil</keyword>
<dbReference type="Pfam" id="PF20167">
    <property type="entry name" value="Transposase_32"/>
    <property type="match status" value="1"/>
</dbReference>
<dbReference type="InterPro" id="IPR046796">
    <property type="entry name" value="Transposase_32_dom"/>
</dbReference>
<dbReference type="AlphaFoldDB" id="A0A922FDI0"/>
<protein>
    <recommendedName>
        <fullName evidence="2">Putative plant transposon protein domain-containing protein</fullName>
    </recommendedName>
</protein>
<evidence type="ECO:0000259" key="2">
    <source>
        <dbReference type="Pfam" id="PF20167"/>
    </source>
</evidence>
<sequence length="248" mass="28290">MSVLPEYRFLAKVVLTNLWPITRHTKLTIEKAQLMYALVKGVPIDLPSHIIDIISKAKANMTDKENLPFGSLIKKLARIVKVPLRSTEATIKMYGKISSQTVTKSEAVVSGKKRSHAEASTSFHLALGQSTEMLEQLQIFQSKFDSFVDKWEEKMGKMEQMLADQQDESEKVNDRLQQVVLDVDQILKAVGLNHIHPIYVFVINQPKGEIINVIYVWLGLDESEFKFELRMNVILNRNQGLHSIRMSI</sequence>
<proteinExistence type="predicted"/>
<comment type="caution">
    <text evidence="3">The sequence shown here is derived from an EMBL/GenBank/DDBJ whole genome shotgun (WGS) entry which is preliminary data.</text>
</comment>
<evidence type="ECO:0000313" key="3">
    <source>
        <dbReference type="EMBL" id="KAG6718436.1"/>
    </source>
</evidence>
<accession>A0A922FDI0</accession>
<gene>
    <name evidence="3" type="ORF">I3842_04G149400</name>
</gene>
<dbReference type="EMBL" id="CM031828">
    <property type="protein sequence ID" value="KAG6718436.1"/>
    <property type="molecule type" value="Genomic_DNA"/>
</dbReference>
<name>A0A922FDI0_CARIL</name>
<reference evidence="3" key="1">
    <citation type="submission" date="2021-01" db="EMBL/GenBank/DDBJ databases">
        <authorList>
            <person name="Lovell J.T."/>
            <person name="Bentley N."/>
            <person name="Bhattarai G."/>
            <person name="Jenkins J.W."/>
            <person name="Sreedasyam A."/>
            <person name="Alarcon Y."/>
            <person name="Bock C."/>
            <person name="Boston L."/>
            <person name="Carlson J."/>
            <person name="Cervantes K."/>
            <person name="Clermont K."/>
            <person name="Krom N."/>
            <person name="Kubenka K."/>
            <person name="Mamidi S."/>
            <person name="Mattison C."/>
            <person name="Monteros M."/>
            <person name="Pisani C."/>
            <person name="Plott C."/>
            <person name="Rajasekar S."/>
            <person name="Rhein H.S."/>
            <person name="Rohla C."/>
            <person name="Song M."/>
            <person name="Hilaire R.S."/>
            <person name="Shu S."/>
            <person name="Wells L."/>
            <person name="Wang X."/>
            <person name="Webber J."/>
            <person name="Heerema R.J."/>
            <person name="Klein P."/>
            <person name="Conner P."/>
            <person name="Grauke L."/>
            <person name="Grimwood J."/>
            <person name="Schmutz J."/>
            <person name="Randall J.J."/>
        </authorList>
    </citation>
    <scope>NUCLEOTIDE SEQUENCE</scope>
    <source>
        <tissue evidence="3">Leaf</tissue>
    </source>
</reference>
<feature type="domain" description="Putative plant transposon protein" evidence="2">
    <location>
        <begin position="4"/>
        <end position="83"/>
    </location>
</feature>
<evidence type="ECO:0000256" key="1">
    <source>
        <dbReference type="SAM" id="Coils"/>
    </source>
</evidence>
<evidence type="ECO:0000313" key="4">
    <source>
        <dbReference type="Proteomes" id="UP000811246"/>
    </source>
</evidence>
<dbReference type="Proteomes" id="UP000811246">
    <property type="component" value="Chromosome 4"/>
</dbReference>
<feature type="coiled-coil region" evidence="1">
    <location>
        <begin position="148"/>
        <end position="175"/>
    </location>
</feature>